<proteinExistence type="predicted"/>
<gene>
    <name evidence="6" type="ORF">ABC977_10395</name>
</gene>
<keyword evidence="2" id="KW-0813">Transport</keyword>
<feature type="signal peptide" evidence="5">
    <location>
        <begin position="1"/>
        <end position="26"/>
    </location>
</feature>
<dbReference type="InterPro" id="IPR019207">
    <property type="entry name" value="DUF2092"/>
</dbReference>
<evidence type="ECO:0000313" key="6">
    <source>
        <dbReference type="EMBL" id="MEY6432816.1"/>
    </source>
</evidence>
<evidence type="ECO:0000256" key="2">
    <source>
        <dbReference type="ARBA" id="ARBA00022448"/>
    </source>
</evidence>
<evidence type="ECO:0000256" key="5">
    <source>
        <dbReference type="SAM" id="SignalP"/>
    </source>
</evidence>
<organism evidence="6 7">
    <name type="scientific">Thioalkalicoccus limnaeus</name>
    <dbReference type="NCBI Taxonomy" id="120681"/>
    <lineage>
        <taxon>Bacteria</taxon>
        <taxon>Pseudomonadati</taxon>
        <taxon>Pseudomonadota</taxon>
        <taxon>Gammaproteobacteria</taxon>
        <taxon>Chromatiales</taxon>
        <taxon>Chromatiaceae</taxon>
        <taxon>Thioalkalicoccus</taxon>
    </lineage>
</organism>
<dbReference type="Pfam" id="PF09865">
    <property type="entry name" value="DUF2092"/>
    <property type="match status" value="1"/>
</dbReference>
<keyword evidence="4" id="KW-0653">Protein transport</keyword>
<dbReference type="InterPro" id="IPR029046">
    <property type="entry name" value="LolA/LolB/LppX"/>
</dbReference>
<sequence length="268" mass="29528">MMSFLGMSRVGALWLAALTLATLPVAAPWAADQPQNDEAMDHLMRMARHLSELERVSVVLRAGYDVVQESGQKIEFTERRAILLMRPDQLRVDAETSDGERSVLVFDDGTLTLMNATDKTYASSAIPGTVDAAITHFVRDQRMRLPLAMLFVTGLPTELERRLTEAQIVETTLIGGVSHRHIAARGATVDVQVWLPETGDPFPQRIILTYKQEAGQPQFWANFLCWDSSPEPPASAFSLEIPADATRIAFLTQVRAAQSGAPEQGETP</sequence>
<dbReference type="Proteomes" id="UP001564408">
    <property type="component" value="Unassembled WGS sequence"/>
</dbReference>
<evidence type="ECO:0000256" key="1">
    <source>
        <dbReference type="ARBA" id="ARBA00011245"/>
    </source>
</evidence>
<dbReference type="EMBL" id="JBDKXB010000012">
    <property type="protein sequence ID" value="MEY6432816.1"/>
    <property type="molecule type" value="Genomic_DNA"/>
</dbReference>
<evidence type="ECO:0000256" key="4">
    <source>
        <dbReference type="ARBA" id="ARBA00022927"/>
    </source>
</evidence>
<dbReference type="RefSeq" id="WP_369667203.1">
    <property type="nucleotide sequence ID" value="NZ_JBDKXB010000012.1"/>
</dbReference>
<protein>
    <submittedName>
        <fullName evidence="6">DUF2092 domain-containing protein</fullName>
    </submittedName>
</protein>
<accession>A0ABV4BE66</accession>
<comment type="caution">
    <text evidence="6">The sequence shown here is derived from an EMBL/GenBank/DDBJ whole genome shotgun (WGS) entry which is preliminary data.</text>
</comment>
<keyword evidence="3 5" id="KW-0732">Signal</keyword>
<evidence type="ECO:0000313" key="7">
    <source>
        <dbReference type="Proteomes" id="UP001564408"/>
    </source>
</evidence>
<comment type="subunit">
    <text evidence="1">Monomer.</text>
</comment>
<reference evidence="6 7" key="1">
    <citation type="submission" date="2024-05" db="EMBL/GenBank/DDBJ databases">
        <title>Genome Sequence and Characterization of the New Strain Purple Sulfur Bacterium of Genus Thioalkalicoccus.</title>
        <authorList>
            <person name="Bryantseva I.A."/>
            <person name="Kyndt J.A."/>
            <person name="Imhoff J.F."/>
        </authorList>
    </citation>
    <scope>NUCLEOTIDE SEQUENCE [LARGE SCALE GENOMIC DNA]</scope>
    <source>
        <strain evidence="6 7">Um2</strain>
    </source>
</reference>
<evidence type="ECO:0000256" key="3">
    <source>
        <dbReference type="ARBA" id="ARBA00022729"/>
    </source>
</evidence>
<keyword evidence="7" id="KW-1185">Reference proteome</keyword>
<dbReference type="SUPFAM" id="SSF89392">
    <property type="entry name" value="Prokaryotic lipoproteins and lipoprotein localization factors"/>
    <property type="match status" value="1"/>
</dbReference>
<name>A0ABV4BE66_9GAMM</name>
<feature type="chain" id="PRO_5045060647" evidence="5">
    <location>
        <begin position="27"/>
        <end position="268"/>
    </location>
</feature>